<dbReference type="AlphaFoldDB" id="X1U7Y5"/>
<gene>
    <name evidence="1" type="ORF">S12H4_44169</name>
</gene>
<name>X1U7Y5_9ZZZZ</name>
<protein>
    <submittedName>
        <fullName evidence="1">Uncharacterized protein</fullName>
    </submittedName>
</protein>
<organism evidence="1">
    <name type="scientific">marine sediment metagenome</name>
    <dbReference type="NCBI Taxonomy" id="412755"/>
    <lineage>
        <taxon>unclassified sequences</taxon>
        <taxon>metagenomes</taxon>
        <taxon>ecological metagenomes</taxon>
    </lineage>
</organism>
<proteinExistence type="predicted"/>
<dbReference type="EMBL" id="BARW01027190">
    <property type="protein sequence ID" value="GAJ13668.1"/>
    <property type="molecule type" value="Genomic_DNA"/>
</dbReference>
<reference evidence="1" key="1">
    <citation type="journal article" date="2014" name="Front. Microbiol.">
        <title>High frequency of phylogenetically diverse reductive dehalogenase-homologous genes in deep subseafloor sedimentary metagenomes.</title>
        <authorList>
            <person name="Kawai M."/>
            <person name="Futagami T."/>
            <person name="Toyoda A."/>
            <person name="Takaki Y."/>
            <person name="Nishi S."/>
            <person name="Hori S."/>
            <person name="Arai W."/>
            <person name="Tsubouchi T."/>
            <person name="Morono Y."/>
            <person name="Uchiyama I."/>
            <person name="Ito T."/>
            <person name="Fujiyama A."/>
            <person name="Inagaki F."/>
            <person name="Takami H."/>
        </authorList>
    </citation>
    <scope>NUCLEOTIDE SEQUENCE</scope>
    <source>
        <strain evidence="1">Expedition CK06-06</strain>
    </source>
</reference>
<comment type="caution">
    <text evidence="1">The sequence shown here is derived from an EMBL/GenBank/DDBJ whole genome shotgun (WGS) entry which is preliminary data.</text>
</comment>
<accession>X1U7Y5</accession>
<sequence>MLPYSTYSYGPSIPHWAGSVDGNHCLGGKLWYRLYQGNKKRYYEH</sequence>
<evidence type="ECO:0000313" key="1">
    <source>
        <dbReference type="EMBL" id="GAJ13668.1"/>
    </source>
</evidence>